<evidence type="ECO:0000313" key="1">
    <source>
        <dbReference type="EMBL" id="MBT9316456.1"/>
    </source>
</evidence>
<comment type="caution">
    <text evidence="1">The sequence shown here is derived from an EMBL/GenBank/DDBJ whole genome shotgun (WGS) entry which is preliminary data.</text>
</comment>
<dbReference type="AlphaFoldDB" id="A0A947DGJ7"/>
<sequence length="168" mass="18322">MAEDSKSDRVKFVYNAQFPASTAVVLNYLINNDVFTSRQGRQRAMDAIAAFYRPLAEEERGEMSEEQVQAVAGVCVEQLVKQIDTLCDRYQLPNPITGRPGSSAISGDRLESILESGFQTIADAIRGSGLSLDSPLPSPTDLEQGVVMDGSELGDIDDYEIDIPEDVC</sequence>
<dbReference type="EMBL" id="JADOES010000026">
    <property type="protein sequence ID" value="MBT9316456.1"/>
    <property type="molecule type" value="Genomic_DNA"/>
</dbReference>
<protein>
    <submittedName>
        <fullName evidence="1">Uncharacterized protein</fullName>
    </submittedName>
</protein>
<proteinExistence type="predicted"/>
<organism evidence="1 2">
    <name type="scientific">Leptothoe spongobia TAU-MAC 1115</name>
    <dbReference type="NCBI Taxonomy" id="1967444"/>
    <lineage>
        <taxon>Bacteria</taxon>
        <taxon>Bacillati</taxon>
        <taxon>Cyanobacteriota</taxon>
        <taxon>Cyanophyceae</taxon>
        <taxon>Nodosilineales</taxon>
        <taxon>Cymatolegaceae</taxon>
        <taxon>Leptothoe</taxon>
        <taxon>Leptothoe spongobia</taxon>
    </lineage>
</organism>
<dbReference type="Proteomes" id="UP000717364">
    <property type="component" value="Unassembled WGS sequence"/>
</dbReference>
<reference evidence="1" key="2">
    <citation type="journal article" date="2021" name="Mar. Drugs">
        <title>Genome Reduction and Secondary Metabolism of the Marine Sponge-Associated Cyanobacterium Leptothoe.</title>
        <authorList>
            <person name="Konstantinou D."/>
            <person name="Popin R.V."/>
            <person name="Fewer D.P."/>
            <person name="Sivonen K."/>
            <person name="Gkelis S."/>
        </authorList>
    </citation>
    <scope>NUCLEOTIDE SEQUENCE</scope>
    <source>
        <strain evidence="1">TAU-MAC 1115</strain>
    </source>
</reference>
<gene>
    <name evidence="1" type="ORF">IXB50_13580</name>
</gene>
<dbReference type="RefSeq" id="WP_215609521.1">
    <property type="nucleotide sequence ID" value="NZ_JADOES010000026.1"/>
</dbReference>
<accession>A0A947DGJ7</accession>
<name>A0A947DGJ7_9CYAN</name>
<evidence type="ECO:0000313" key="2">
    <source>
        <dbReference type="Proteomes" id="UP000717364"/>
    </source>
</evidence>
<reference evidence="1" key="1">
    <citation type="submission" date="2020-11" db="EMBL/GenBank/DDBJ databases">
        <authorList>
            <person name="Konstantinou D."/>
            <person name="Gkelis S."/>
            <person name="Popin R."/>
            <person name="Fewer D."/>
            <person name="Sivonen K."/>
        </authorList>
    </citation>
    <scope>NUCLEOTIDE SEQUENCE</scope>
    <source>
        <strain evidence="1">TAU-MAC 1115</strain>
    </source>
</reference>
<keyword evidence="2" id="KW-1185">Reference proteome</keyword>